<dbReference type="PANTHER" id="PTHR33969">
    <property type="entry name" value="SEGREGATION AND CONDENSATION PROTEIN A"/>
    <property type="match status" value="1"/>
</dbReference>
<organism evidence="3 4">
    <name type="scientific">Parvibaculum lavamentivorans (strain DS-1 / DSM 13023 / NCIMB 13966)</name>
    <dbReference type="NCBI Taxonomy" id="402881"/>
    <lineage>
        <taxon>Bacteria</taxon>
        <taxon>Pseudomonadati</taxon>
        <taxon>Pseudomonadota</taxon>
        <taxon>Alphaproteobacteria</taxon>
        <taxon>Hyphomicrobiales</taxon>
        <taxon>Parvibaculaceae</taxon>
        <taxon>Parvibaculum</taxon>
    </lineage>
</organism>
<feature type="region of interest" description="Disordered" evidence="2">
    <location>
        <begin position="1"/>
        <end position="67"/>
    </location>
</feature>
<accession>A7HXJ9</accession>
<dbReference type="Pfam" id="PF02616">
    <property type="entry name" value="SMC_ScpA"/>
    <property type="match status" value="1"/>
</dbReference>
<feature type="compositionally biased region" description="Polar residues" evidence="2">
    <location>
        <begin position="42"/>
        <end position="52"/>
    </location>
</feature>
<evidence type="ECO:0000256" key="1">
    <source>
        <dbReference type="ARBA" id="ARBA00044777"/>
    </source>
</evidence>
<dbReference type="Gene3D" id="6.10.250.2410">
    <property type="match status" value="1"/>
</dbReference>
<dbReference type="HOGENOM" id="CLU_038686_2_0_5"/>
<feature type="region of interest" description="Disordered" evidence="2">
    <location>
        <begin position="329"/>
        <end position="352"/>
    </location>
</feature>
<sequence>MQRPDEIAGDKLRNGVPAPEGAGYKGQSPNPAGKPDREHGTLNISDRMQQAVMTEAPTPGDADGAQPEGIAAEENAASFEEGPPRALPEADENTLIVDLDGFEGPLDVLLALARNQKVDLTRISILKLAEQYLDFITQARRVELDLAADYLVMASWLAYLKSKLLLPPPEEEEGPSGAELAARLAFQLQRLEAMRKVSQELFARQCRMGIHVFPRGRPEGIRLIKTSEYSGTLFELLKAYSDQRLKGHETKWEPKRLPIMAIEAARHRLERMMGMMFDWGRIDVYLPMEEMTPQLRRSAIASTLSAALVLAKDGVMEIRQAGAFGPLFVRRRETPPDNPPFATAETPEKTEE</sequence>
<evidence type="ECO:0000313" key="4">
    <source>
        <dbReference type="Proteomes" id="UP000006377"/>
    </source>
</evidence>
<name>A7HXJ9_PARL1</name>
<dbReference type="EMBL" id="CP000774">
    <property type="protein sequence ID" value="ABS64632.1"/>
    <property type="molecule type" value="Genomic_DNA"/>
</dbReference>
<protein>
    <recommendedName>
        <fullName evidence="1">Segregation and condensation protein A</fullName>
    </recommendedName>
</protein>
<dbReference type="InterPro" id="IPR003768">
    <property type="entry name" value="ScpA"/>
</dbReference>
<dbReference type="PANTHER" id="PTHR33969:SF2">
    <property type="entry name" value="SEGREGATION AND CONDENSATION PROTEIN A"/>
    <property type="match status" value="1"/>
</dbReference>
<feature type="compositionally biased region" description="Basic and acidic residues" evidence="2">
    <location>
        <begin position="1"/>
        <end position="13"/>
    </location>
</feature>
<keyword evidence="4" id="KW-1185">Reference proteome</keyword>
<gene>
    <name evidence="3" type="ordered locus">Plav_3025</name>
</gene>
<dbReference type="KEGG" id="pla:Plav_3025"/>
<evidence type="ECO:0000313" key="3">
    <source>
        <dbReference type="EMBL" id="ABS64632.1"/>
    </source>
</evidence>
<dbReference type="AlphaFoldDB" id="A7HXJ9"/>
<dbReference type="Proteomes" id="UP000006377">
    <property type="component" value="Chromosome"/>
</dbReference>
<evidence type="ECO:0000256" key="2">
    <source>
        <dbReference type="SAM" id="MobiDB-lite"/>
    </source>
</evidence>
<proteinExistence type="predicted"/>
<reference evidence="3 4" key="1">
    <citation type="journal article" date="2011" name="Stand. Genomic Sci.">
        <title>Complete genome sequence of Parvibaculum lavamentivorans type strain (DS-1(T)).</title>
        <authorList>
            <person name="Schleheck D."/>
            <person name="Weiss M."/>
            <person name="Pitluck S."/>
            <person name="Bruce D."/>
            <person name="Land M.L."/>
            <person name="Han S."/>
            <person name="Saunders E."/>
            <person name="Tapia R."/>
            <person name="Detter C."/>
            <person name="Brettin T."/>
            <person name="Han J."/>
            <person name="Woyke T."/>
            <person name="Goodwin L."/>
            <person name="Pennacchio L."/>
            <person name="Nolan M."/>
            <person name="Cook A.M."/>
            <person name="Kjelleberg S."/>
            <person name="Thomas T."/>
        </authorList>
    </citation>
    <scope>NUCLEOTIDE SEQUENCE [LARGE SCALE GENOMIC DNA]</scope>
    <source>
        <strain evidence="4">DS-1 / DSM 13023 / NCIMB 13966</strain>
    </source>
</reference>
<dbReference type="eggNOG" id="COG1354">
    <property type="taxonomic scope" value="Bacteria"/>
</dbReference>
<dbReference type="STRING" id="402881.Plav_3025"/>